<accession>A0A3Q8IBQ0</accession>
<gene>
    <name evidence="1" type="ORF">LdCL_200018500</name>
</gene>
<evidence type="ECO:0000313" key="2">
    <source>
        <dbReference type="Proteomes" id="UP000274082"/>
    </source>
</evidence>
<organism evidence="1 2">
    <name type="scientific">Leishmania donovani</name>
    <dbReference type="NCBI Taxonomy" id="5661"/>
    <lineage>
        <taxon>Eukaryota</taxon>
        <taxon>Discoba</taxon>
        <taxon>Euglenozoa</taxon>
        <taxon>Kinetoplastea</taxon>
        <taxon>Metakinetoplastina</taxon>
        <taxon>Trypanosomatida</taxon>
        <taxon>Trypanosomatidae</taxon>
        <taxon>Leishmaniinae</taxon>
        <taxon>Leishmania</taxon>
    </lineage>
</organism>
<reference evidence="1 2" key="1">
    <citation type="journal article" date="2018" name="Sci. Rep.">
        <title>A complete Leishmania donovani reference genome identifies novel genetic variations associated with virulence.</title>
        <authorList>
            <person name="Lypaczewski P."/>
            <person name="Hoshizaki J."/>
            <person name="Zhang W.-W."/>
            <person name="McCall L.-I."/>
            <person name="Torcivia-Rodriguez J."/>
            <person name="Simonyan V."/>
            <person name="Kaur A."/>
            <person name="Dewar K."/>
            <person name="Matlashewski G."/>
        </authorList>
    </citation>
    <scope>NUCLEOTIDE SEQUENCE [LARGE SCALE GENOMIC DNA]</scope>
    <source>
        <strain evidence="1 2">LdCL</strain>
    </source>
</reference>
<sequence length="118" mass="12971">MASVLLQLQGIGEAPESALPSVSSRILQMRACRPDVMVAMYAVPHAAVGQAVRWHLRPGDTFLVKGEWEMWMKKLYARALTAQDRAVPSLNTVTTVAPRPCTADTETARTGVPRRCPR</sequence>
<dbReference type="VEuPathDB" id="TriTrypDB:LdCL_200018500"/>
<dbReference type="Proteomes" id="UP000274082">
    <property type="component" value="Chromosome 20"/>
</dbReference>
<proteinExistence type="predicted"/>
<evidence type="ECO:0000313" key="1">
    <source>
        <dbReference type="EMBL" id="AYU78419.1"/>
    </source>
</evidence>
<keyword evidence="2" id="KW-1185">Reference proteome</keyword>
<protein>
    <submittedName>
        <fullName evidence="1">Uncharacterized protein</fullName>
    </submittedName>
</protein>
<dbReference type="EMBL" id="CP029519">
    <property type="protein sequence ID" value="AYU78419.1"/>
    <property type="molecule type" value="Genomic_DNA"/>
</dbReference>
<dbReference type="AlphaFoldDB" id="A0A3Q8IBQ0"/>
<name>A0A3Q8IBQ0_LEIDO</name>